<feature type="signal peptide" evidence="1">
    <location>
        <begin position="1"/>
        <end position="19"/>
    </location>
</feature>
<keyword evidence="3" id="KW-1185">Reference proteome</keyword>
<protein>
    <submittedName>
        <fullName evidence="2">Uncharacterized protein DUF1194</fullName>
    </submittedName>
</protein>
<dbReference type="AlphaFoldDB" id="A0A318SUT7"/>
<feature type="chain" id="PRO_5016426027" evidence="1">
    <location>
        <begin position="20"/>
        <end position="245"/>
    </location>
</feature>
<dbReference type="SUPFAM" id="SSF53300">
    <property type="entry name" value="vWA-like"/>
    <property type="match status" value="1"/>
</dbReference>
<evidence type="ECO:0000313" key="2">
    <source>
        <dbReference type="EMBL" id="PYE84036.1"/>
    </source>
</evidence>
<evidence type="ECO:0000313" key="3">
    <source>
        <dbReference type="Proteomes" id="UP000248311"/>
    </source>
</evidence>
<sequence>MRPIVACLMLCLTASCAPAQESAAPRETALELVLLADASGSIDAGELAFQRQGYAEALRDPAVLAAIEGTLYGSIAVTYVEWATNQSVVAGWTLIDGPEAAEAFGAAILAGPRGAYGSNAIGAALLEGARLIEQNDIAAPRRVIDFSGDSMGNSSGPPIATAREAVVARGITINALPIGCESCPGRAGRDLERLYAEAIIGGPGAFLVTAETRARFGEALRRKLILEIAGPLGSGETRRLAEALR</sequence>
<dbReference type="Gene3D" id="3.40.50.410">
    <property type="entry name" value="von Willebrand factor, type A domain"/>
    <property type="match status" value="1"/>
</dbReference>
<dbReference type="InterPro" id="IPR010607">
    <property type="entry name" value="DUF1194"/>
</dbReference>
<reference evidence="2 3" key="1">
    <citation type="submission" date="2018-06" db="EMBL/GenBank/DDBJ databases">
        <title>Genomic Encyclopedia of Type Strains, Phase III (KMG-III): the genomes of soil and plant-associated and newly described type strains.</title>
        <authorList>
            <person name="Whitman W."/>
        </authorList>
    </citation>
    <scope>NUCLEOTIDE SEQUENCE [LARGE SCALE GENOMIC DNA]</scope>
    <source>
        <strain evidence="2 3">CECT 9025</strain>
    </source>
</reference>
<proteinExistence type="predicted"/>
<evidence type="ECO:0000256" key="1">
    <source>
        <dbReference type="SAM" id="SignalP"/>
    </source>
</evidence>
<dbReference type="OrthoDB" id="9792179at2"/>
<accession>A0A318SUT7</accession>
<keyword evidence="1" id="KW-0732">Signal</keyword>
<dbReference type="Pfam" id="PF06707">
    <property type="entry name" value="DUF1194"/>
    <property type="match status" value="1"/>
</dbReference>
<dbReference type="RefSeq" id="WP_110814577.1">
    <property type="nucleotide sequence ID" value="NZ_QJTE01000003.1"/>
</dbReference>
<dbReference type="PROSITE" id="PS51257">
    <property type="entry name" value="PROKAR_LIPOPROTEIN"/>
    <property type="match status" value="1"/>
</dbReference>
<dbReference type="InterPro" id="IPR036465">
    <property type="entry name" value="vWFA_dom_sf"/>
</dbReference>
<dbReference type="Proteomes" id="UP000248311">
    <property type="component" value="Unassembled WGS sequence"/>
</dbReference>
<name>A0A318SUT7_9RHOB</name>
<dbReference type="EMBL" id="QJTE01000003">
    <property type="protein sequence ID" value="PYE84036.1"/>
    <property type="molecule type" value="Genomic_DNA"/>
</dbReference>
<gene>
    <name evidence="2" type="ORF">DFP88_103400</name>
</gene>
<organism evidence="2 3">
    <name type="scientific">Pseudoroseicyclus aestuarii</name>
    <dbReference type="NCBI Taxonomy" id="1795041"/>
    <lineage>
        <taxon>Bacteria</taxon>
        <taxon>Pseudomonadati</taxon>
        <taxon>Pseudomonadota</taxon>
        <taxon>Alphaproteobacteria</taxon>
        <taxon>Rhodobacterales</taxon>
        <taxon>Paracoccaceae</taxon>
        <taxon>Pseudoroseicyclus</taxon>
    </lineage>
</organism>
<comment type="caution">
    <text evidence="2">The sequence shown here is derived from an EMBL/GenBank/DDBJ whole genome shotgun (WGS) entry which is preliminary data.</text>
</comment>